<reference evidence="3 4" key="1">
    <citation type="submission" date="2019-01" db="EMBL/GenBank/DDBJ databases">
        <title>Draft genome sequence of Dictyobacter sp. Uno17.</title>
        <authorList>
            <person name="Wang C.M."/>
            <person name="Zheng Y."/>
            <person name="Sakai Y."/>
            <person name="Abe K."/>
            <person name="Yokota A."/>
            <person name="Yabe S."/>
        </authorList>
    </citation>
    <scope>NUCLEOTIDE SEQUENCE [LARGE SCALE GENOMIC DNA]</scope>
    <source>
        <strain evidence="3 4">Uno17</strain>
    </source>
</reference>
<sequence length="1174" mass="122997">MISRNLATENKYFSSIFGPSSDPRRRLYGVISVLILLGIIGGTFLSLNLFSLISAHAAASNTAVLTYKGDNYHTGQYPNETTLNTSNVIASSFGKRISYPVDGQVYAQPLYVPNVTINGSTHNVVYVATEHDSLYAFDADQTTSKAPIWQTSLLGNGTSPSNVDVSCNDMIPEDGLSSTPVIDPQTNTLYIVAFTKENGNFIYRLHALDLASGQEKAGSPTIIQGSVAGKGTGSVNGKITFNAQYERQRSALLLSNGKVYVAFGSFCDVGPYHGWIMSYSYSGGVLQQSAIYNSTANGQEGGLWAGGGPLVADSQGNIYFSSGNGDFDLNVSGGVNASDAILKLTSDLKVLDYFAAFNQVCLQQADADLGSGGPLLIPGTSRLIQAGKEGRVYVLNTNNMGKFTNDPNLSCASTSPEQKRQDVDKIVQELYPKIIGGIYTVPSFYNNTVYFGGVHDNIKAFAYDPTTGKLSAGPTSQSAETYNFTGGNTVISSNNGAAGTGVLWVIDPLGILRAYDPTNLSRELYNSNSGRDSLDSYVKFSTPIVANGEVFVGTKTSLTIYSTLSTPTGTPTPTPTGTPTPPTPTPTPAPGTASFNNVGISSDTQPGIGNFDGGNRSYSATALLYNGINPGDNTFYKVSYKTMVFTWPDVPAGQPDNYVPAGQTIPVSNPIANANLLGFLGASSGGPTYGSATINYTDGSTQKFTLGFSDWTLGGGTAPVSFGNGRLATMSYRNTVNGFQAVNNYVFYADVTLQAGKTPQSVTLPAQTTGGQMHIFAISTANGTITTNPTPTVPYNNVGMSSDTAPASGNFDGTASNPGSSYSSQAAQAVGLIPGTSVYSYGSTFIWPAADSGTPNNYAINGQTITIPISPVASAQTLTFLGASTNGNSQGSATITYDDGSTQPFMLGFSDWVLGGDMLAPAYNNKIALSMPYRNQHTGKQAFNTFVFYTDVALAPAKNIVSVTLPTTTTGGQMHIFSVSTKSDPSLAVAPYNSRGTSADNQPASAAFDAGGASYSRQALQNAGVTPGGNFNMNGATFIWPSGVGATANNYIAGGQVVPVNSVYGATTIAFLGSSINGPSQGNITITYADGKTQTESLGFSDWTLNAGKQAPTYGNQTAFKLPYRNTPGGKQNVSTYVFESEFILSYNEPVVSVTLPTSAQTAGHMHIFSVATH</sequence>
<dbReference type="AlphaFoldDB" id="A0A5A5T666"/>
<evidence type="ECO:0000313" key="3">
    <source>
        <dbReference type="EMBL" id="GCF06725.1"/>
    </source>
</evidence>
<feature type="region of interest" description="Disordered" evidence="1">
    <location>
        <begin position="563"/>
        <end position="605"/>
    </location>
</feature>
<proteinExistence type="predicted"/>
<name>A0A5A5T666_9CHLR</name>
<feature type="transmembrane region" description="Helical" evidence="2">
    <location>
        <begin position="27"/>
        <end position="50"/>
    </location>
</feature>
<evidence type="ECO:0000256" key="1">
    <source>
        <dbReference type="SAM" id="MobiDB-lite"/>
    </source>
</evidence>
<dbReference type="SUPFAM" id="SSF50998">
    <property type="entry name" value="Quinoprotein alcohol dehydrogenase-like"/>
    <property type="match status" value="1"/>
</dbReference>
<keyword evidence="2" id="KW-0472">Membrane</keyword>
<feature type="compositionally biased region" description="Polar residues" evidence="1">
    <location>
        <begin position="594"/>
        <end position="605"/>
    </location>
</feature>
<dbReference type="Gene3D" id="2.40.10.480">
    <property type="match status" value="1"/>
</dbReference>
<dbReference type="InterPro" id="IPR011047">
    <property type="entry name" value="Quinoprotein_ADH-like_sf"/>
</dbReference>
<accession>A0A5A5T666</accession>
<keyword evidence="2" id="KW-0812">Transmembrane</keyword>
<keyword evidence="2" id="KW-1133">Transmembrane helix</keyword>
<dbReference type="RefSeq" id="WP_149399592.1">
    <property type="nucleotide sequence ID" value="NZ_BIXY01000002.1"/>
</dbReference>
<comment type="caution">
    <text evidence="3">The sequence shown here is derived from an EMBL/GenBank/DDBJ whole genome shotgun (WGS) entry which is preliminary data.</text>
</comment>
<dbReference type="Proteomes" id="UP000322530">
    <property type="component" value="Unassembled WGS sequence"/>
</dbReference>
<evidence type="ECO:0008006" key="5">
    <source>
        <dbReference type="Google" id="ProtNLM"/>
    </source>
</evidence>
<protein>
    <recommendedName>
        <fullName evidence="5">Pyrrolo-quinoline quinone</fullName>
    </recommendedName>
</protein>
<feature type="compositionally biased region" description="Pro residues" evidence="1">
    <location>
        <begin position="570"/>
        <end position="589"/>
    </location>
</feature>
<evidence type="ECO:0000256" key="2">
    <source>
        <dbReference type="SAM" id="Phobius"/>
    </source>
</evidence>
<organism evidence="3 4">
    <name type="scientific">Dictyobacter arantiisoli</name>
    <dbReference type="NCBI Taxonomy" id="2014874"/>
    <lineage>
        <taxon>Bacteria</taxon>
        <taxon>Bacillati</taxon>
        <taxon>Chloroflexota</taxon>
        <taxon>Ktedonobacteria</taxon>
        <taxon>Ktedonobacterales</taxon>
        <taxon>Dictyobacteraceae</taxon>
        <taxon>Dictyobacter</taxon>
    </lineage>
</organism>
<evidence type="ECO:0000313" key="4">
    <source>
        <dbReference type="Proteomes" id="UP000322530"/>
    </source>
</evidence>
<keyword evidence="4" id="KW-1185">Reference proteome</keyword>
<dbReference type="EMBL" id="BIXY01000002">
    <property type="protein sequence ID" value="GCF06725.1"/>
    <property type="molecule type" value="Genomic_DNA"/>
</dbReference>
<gene>
    <name evidence="3" type="ORF">KDI_02890</name>
</gene>
<dbReference type="OrthoDB" id="581621at2"/>